<evidence type="ECO:0000313" key="2">
    <source>
        <dbReference type="EMBL" id="OMD36809.1"/>
    </source>
</evidence>
<dbReference type="Gene3D" id="3.30.457.10">
    <property type="entry name" value="Copper amine oxidase-like, N-terminal domain"/>
    <property type="match status" value="1"/>
</dbReference>
<name>A0A1R0XP39_9BACL</name>
<accession>A0A1R0XP39</accession>
<comment type="caution">
    <text evidence="2">The sequence shown here is derived from an EMBL/GenBank/DDBJ whole genome shotgun (WGS) entry which is preliminary data.</text>
</comment>
<gene>
    <name evidence="2" type="ORF">BSK52_23725</name>
</gene>
<dbReference type="InterPro" id="IPR012854">
    <property type="entry name" value="Cu_amine_oxidase-like_N"/>
</dbReference>
<feature type="domain" description="Copper amine oxidase-like N-terminal" evidence="1">
    <location>
        <begin position="2"/>
        <end position="78"/>
    </location>
</feature>
<dbReference type="InterPro" id="IPR036582">
    <property type="entry name" value="Mao_N_sf"/>
</dbReference>
<protein>
    <recommendedName>
        <fullName evidence="1">Copper amine oxidase-like N-terminal domain-containing protein</fullName>
    </recommendedName>
</protein>
<dbReference type="AlphaFoldDB" id="A0A1R0XP39"/>
<evidence type="ECO:0000259" key="1">
    <source>
        <dbReference type="Pfam" id="PF07833"/>
    </source>
</evidence>
<evidence type="ECO:0000313" key="3">
    <source>
        <dbReference type="Proteomes" id="UP000187439"/>
    </source>
</evidence>
<proteinExistence type="predicted"/>
<dbReference type="Proteomes" id="UP000187439">
    <property type="component" value="Unassembled WGS sequence"/>
</dbReference>
<reference evidence="2 3" key="1">
    <citation type="submission" date="2016-10" db="EMBL/GenBank/DDBJ databases">
        <title>Paenibacillus species isolates.</title>
        <authorList>
            <person name="Beno S.M."/>
        </authorList>
    </citation>
    <scope>NUCLEOTIDE SEQUENCE [LARGE SCALE GENOMIC DNA]</scope>
    <source>
        <strain evidence="2 3">FSL H7-0710</strain>
    </source>
</reference>
<organism evidence="2 3">
    <name type="scientific">Paenibacillus odorifer</name>
    <dbReference type="NCBI Taxonomy" id="189426"/>
    <lineage>
        <taxon>Bacteria</taxon>
        <taxon>Bacillati</taxon>
        <taxon>Bacillota</taxon>
        <taxon>Bacilli</taxon>
        <taxon>Bacillales</taxon>
        <taxon>Paenibacillaceae</taxon>
        <taxon>Paenibacillus</taxon>
    </lineage>
</organism>
<dbReference type="SUPFAM" id="SSF55383">
    <property type="entry name" value="Copper amine oxidase, domain N"/>
    <property type="match status" value="1"/>
</dbReference>
<dbReference type="Pfam" id="PF07833">
    <property type="entry name" value="Cu_amine_oxidN1"/>
    <property type="match status" value="1"/>
</dbReference>
<sequence>MIIVTDGYTKLEFEIGNTTAYLKGMNPYTEQGYGDDGLKVKLAVAPTIINDRIYLPISLIAKSLGLHYQIDKHEKKIIFYSIPKKSA</sequence>
<dbReference type="EMBL" id="MPTC01000027">
    <property type="protein sequence ID" value="OMD36809.1"/>
    <property type="molecule type" value="Genomic_DNA"/>
</dbReference>